<dbReference type="GO" id="GO:0005506">
    <property type="term" value="F:iron ion binding"/>
    <property type="evidence" value="ECO:0007669"/>
    <property type="project" value="InterPro"/>
</dbReference>
<comment type="cofactor">
    <cofactor evidence="5">
        <name>heme</name>
        <dbReference type="ChEBI" id="CHEBI:30413"/>
    </cofactor>
</comment>
<name>X0MRL6_FUSOX</name>
<dbReference type="OrthoDB" id="5102489at2759"/>
<dbReference type="InterPro" id="IPR002401">
    <property type="entry name" value="Cyt_P450_E_grp-I"/>
</dbReference>
<dbReference type="InterPro" id="IPR050121">
    <property type="entry name" value="Cytochrome_P450_monoxygenase"/>
</dbReference>
<reference evidence="6" key="2">
    <citation type="submission" date="2014-03" db="EMBL/GenBank/DDBJ databases">
        <title>The Genome Annotation of Fusarium oxysporum Cotton.</title>
        <authorList>
            <consortium name="The Broad Institute Genomics Platform"/>
            <person name="Ma L.-J."/>
            <person name="Corby-Kistler H."/>
            <person name="Broz K."/>
            <person name="Gale L.R."/>
            <person name="Jonkers W."/>
            <person name="O'Donnell K."/>
            <person name="Ploetz R."/>
            <person name="Steinberg C."/>
            <person name="Schwartz D.C."/>
            <person name="VanEtten H."/>
            <person name="Zhou S."/>
            <person name="Young S.K."/>
            <person name="Zeng Q."/>
            <person name="Gargeya S."/>
            <person name="Fitzgerald M."/>
            <person name="Abouelleil A."/>
            <person name="Alvarado L."/>
            <person name="Chapman S.B."/>
            <person name="Gainer-Dewar J."/>
            <person name="Goldberg J."/>
            <person name="Griggs A."/>
            <person name="Gujja S."/>
            <person name="Hansen M."/>
            <person name="Howarth C."/>
            <person name="Imamovic A."/>
            <person name="Ireland A."/>
            <person name="Larimer J."/>
            <person name="McCowan C."/>
            <person name="Murphy C."/>
            <person name="Pearson M."/>
            <person name="Poon T.W."/>
            <person name="Priest M."/>
            <person name="Roberts A."/>
            <person name="Saif S."/>
            <person name="Shea T."/>
            <person name="Sykes S."/>
            <person name="Wortman J."/>
            <person name="Nusbaum C."/>
            <person name="Birren B."/>
        </authorList>
    </citation>
    <scope>NUCLEOTIDE SEQUENCE</scope>
    <source>
        <strain evidence="6">25433</strain>
    </source>
</reference>
<evidence type="ECO:0000256" key="5">
    <source>
        <dbReference type="PIRSR" id="PIRSR602401-1"/>
    </source>
</evidence>
<dbReference type="AlphaFoldDB" id="X0MRL6"/>
<gene>
    <name evidence="6" type="ORF">FOTG_09503</name>
</gene>
<reference evidence="6" key="1">
    <citation type="submission" date="2011-11" db="EMBL/GenBank/DDBJ databases">
        <title>The Genome Sequence of Fusarium oxysporum Cotton.</title>
        <authorList>
            <consortium name="The Broad Institute Genome Sequencing Platform"/>
            <person name="Ma L.-J."/>
            <person name="Gale L.R."/>
            <person name="Schwartz D.C."/>
            <person name="Zhou S."/>
            <person name="Corby-Kistler H."/>
            <person name="Young S.K."/>
            <person name="Zeng Q."/>
            <person name="Gargeya S."/>
            <person name="Fitzgerald M."/>
            <person name="Haas B."/>
            <person name="Abouelleil A."/>
            <person name="Alvarado L."/>
            <person name="Arachchi H.M."/>
            <person name="Berlin A."/>
            <person name="Brown A."/>
            <person name="Chapman S.B."/>
            <person name="Chen Z."/>
            <person name="Dunbar C."/>
            <person name="Freedman E."/>
            <person name="Gearin G."/>
            <person name="Goldberg J."/>
            <person name="Griggs A."/>
            <person name="Gujja S."/>
            <person name="Heiman D."/>
            <person name="Howarth C."/>
            <person name="Larson L."/>
            <person name="Lui A."/>
            <person name="MacDonald P.J.P."/>
            <person name="Montmayeur A."/>
            <person name="Murphy C."/>
            <person name="Neiman D."/>
            <person name="Pearson M."/>
            <person name="Priest M."/>
            <person name="Roberts A."/>
            <person name="Saif S."/>
            <person name="Shea T."/>
            <person name="Shenoy N."/>
            <person name="Sisk P."/>
            <person name="Stolte C."/>
            <person name="Sykes S."/>
            <person name="Wortman J."/>
            <person name="Nusbaum C."/>
            <person name="Birren B."/>
        </authorList>
    </citation>
    <scope>NUCLEOTIDE SEQUENCE [LARGE SCALE GENOMIC DNA]</scope>
    <source>
        <strain evidence="6">25433</strain>
    </source>
</reference>
<feature type="binding site" description="axial binding residue" evidence="5">
    <location>
        <position position="114"/>
    </location>
    <ligand>
        <name>heme</name>
        <dbReference type="ChEBI" id="CHEBI:30413"/>
    </ligand>
    <ligandPart>
        <name>Fe</name>
        <dbReference type="ChEBI" id="CHEBI:18248"/>
    </ligandPart>
</feature>
<proteinExistence type="inferred from homology"/>
<evidence type="ECO:0000256" key="1">
    <source>
        <dbReference type="ARBA" id="ARBA00010617"/>
    </source>
</evidence>
<dbReference type="GO" id="GO:0004497">
    <property type="term" value="F:monooxygenase activity"/>
    <property type="evidence" value="ECO:0007669"/>
    <property type="project" value="InterPro"/>
</dbReference>
<dbReference type="GO" id="GO:0016705">
    <property type="term" value="F:oxidoreductase activity, acting on paired donors, with incorporation or reduction of molecular oxygen"/>
    <property type="evidence" value="ECO:0007669"/>
    <property type="project" value="InterPro"/>
</dbReference>
<keyword evidence="3 5" id="KW-0479">Metal-binding</keyword>
<dbReference type="PRINTS" id="PR00463">
    <property type="entry name" value="EP450I"/>
</dbReference>
<accession>X0MRL6</accession>
<keyword evidence="4 5" id="KW-0408">Iron</keyword>
<dbReference type="Proteomes" id="UP000030701">
    <property type="component" value="Unassembled WGS sequence"/>
</dbReference>
<comment type="similarity">
    <text evidence="1">Belongs to the cytochrome P450 family.</text>
</comment>
<dbReference type="Gene3D" id="1.10.630.10">
    <property type="entry name" value="Cytochrome P450"/>
    <property type="match status" value="1"/>
</dbReference>
<dbReference type="PANTHER" id="PTHR24305:SF166">
    <property type="entry name" value="CYTOCHROME P450 12A4, MITOCHONDRIAL-RELATED"/>
    <property type="match status" value="1"/>
</dbReference>
<dbReference type="InterPro" id="IPR036396">
    <property type="entry name" value="Cyt_P450_sf"/>
</dbReference>
<dbReference type="PANTHER" id="PTHR24305">
    <property type="entry name" value="CYTOCHROME P450"/>
    <property type="match status" value="1"/>
</dbReference>
<evidence type="ECO:0000313" key="6">
    <source>
        <dbReference type="EMBL" id="EXM23210.1"/>
    </source>
</evidence>
<evidence type="ECO:0000256" key="3">
    <source>
        <dbReference type="ARBA" id="ARBA00022723"/>
    </source>
</evidence>
<evidence type="ECO:0000256" key="4">
    <source>
        <dbReference type="ARBA" id="ARBA00023004"/>
    </source>
</evidence>
<dbReference type="SUPFAM" id="SSF48264">
    <property type="entry name" value="Cytochrome P450"/>
    <property type="match status" value="1"/>
</dbReference>
<dbReference type="GO" id="GO:0020037">
    <property type="term" value="F:heme binding"/>
    <property type="evidence" value="ECO:0007669"/>
    <property type="project" value="InterPro"/>
</dbReference>
<dbReference type="HOGENOM" id="CLU_1980975_0_0_1"/>
<protein>
    <submittedName>
        <fullName evidence="6">Uncharacterized protein</fullName>
    </submittedName>
</protein>
<evidence type="ECO:0000256" key="2">
    <source>
        <dbReference type="ARBA" id="ARBA00022617"/>
    </source>
</evidence>
<keyword evidence="2 5" id="KW-0349">Heme</keyword>
<sequence length="156" mass="17796">MLEELRTVETNSDGLMEYQNLMNLPYQTAVIHETLHISSPAPGILTRLVLSGGTRYGNHFLPADTSVSTAQRLTHYDPTHFPEPETFMSERWLGNSDKASKKNLIPFSKGPLMCVRLNLSYMEAYIFLGNLIRRFDLSLHDNTPEPLKLRWMTLGD</sequence>
<dbReference type="Pfam" id="PF00067">
    <property type="entry name" value="p450"/>
    <property type="match status" value="1"/>
</dbReference>
<organism evidence="6">
    <name type="scientific">Fusarium oxysporum f. sp. vasinfectum 25433</name>
    <dbReference type="NCBI Taxonomy" id="1089449"/>
    <lineage>
        <taxon>Eukaryota</taxon>
        <taxon>Fungi</taxon>
        <taxon>Dikarya</taxon>
        <taxon>Ascomycota</taxon>
        <taxon>Pezizomycotina</taxon>
        <taxon>Sordariomycetes</taxon>
        <taxon>Hypocreomycetidae</taxon>
        <taxon>Hypocreales</taxon>
        <taxon>Nectriaceae</taxon>
        <taxon>Fusarium</taxon>
        <taxon>Fusarium oxysporum species complex</taxon>
    </lineage>
</organism>
<dbReference type="EMBL" id="KK035210">
    <property type="protein sequence ID" value="EXM23210.1"/>
    <property type="molecule type" value="Genomic_DNA"/>
</dbReference>
<dbReference type="InterPro" id="IPR001128">
    <property type="entry name" value="Cyt_P450"/>
</dbReference>